<sequence>MIKEDSMKNNKRLTLVIFQFIMVGLLIIDMTIIISNDSIAAQLLAFFSFVLIALFLAVTFKNRPTLKKNHK</sequence>
<feature type="transmembrane region" description="Helical" evidence="1">
    <location>
        <begin position="12"/>
        <end position="33"/>
    </location>
</feature>
<evidence type="ECO:0000313" key="3">
    <source>
        <dbReference type="Proteomes" id="UP001596494"/>
    </source>
</evidence>
<accession>A0ABW2K3A5</accession>
<keyword evidence="3" id="KW-1185">Reference proteome</keyword>
<dbReference type="Proteomes" id="UP001596494">
    <property type="component" value="Unassembled WGS sequence"/>
</dbReference>
<reference evidence="3" key="1">
    <citation type="journal article" date="2019" name="Int. J. Syst. Evol. Microbiol.">
        <title>The Global Catalogue of Microorganisms (GCM) 10K type strain sequencing project: providing services to taxonomists for standard genome sequencing and annotation.</title>
        <authorList>
            <consortium name="The Broad Institute Genomics Platform"/>
            <consortium name="The Broad Institute Genome Sequencing Center for Infectious Disease"/>
            <person name="Wu L."/>
            <person name="Ma J."/>
        </authorList>
    </citation>
    <scope>NUCLEOTIDE SEQUENCE [LARGE SCALE GENOMIC DNA]</scope>
    <source>
        <strain evidence="3">CCUG 73951</strain>
    </source>
</reference>
<comment type="caution">
    <text evidence="2">The sequence shown here is derived from an EMBL/GenBank/DDBJ whole genome shotgun (WGS) entry which is preliminary data.</text>
</comment>
<proteinExistence type="predicted"/>
<keyword evidence="1" id="KW-1133">Transmembrane helix</keyword>
<gene>
    <name evidence="2" type="ORF">ACFQMN_06850</name>
</gene>
<name>A0ABW2K3A5_9BACI</name>
<dbReference type="EMBL" id="JBHTBY010000006">
    <property type="protein sequence ID" value="MFC7320594.1"/>
    <property type="molecule type" value="Genomic_DNA"/>
</dbReference>
<keyword evidence="1" id="KW-0472">Membrane</keyword>
<evidence type="ECO:0000313" key="2">
    <source>
        <dbReference type="EMBL" id="MFC7320594.1"/>
    </source>
</evidence>
<organism evidence="2 3">
    <name type="scientific">Halobacillus campisalis</name>
    <dbReference type="NCBI Taxonomy" id="435909"/>
    <lineage>
        <taxon>Bacteria</taxon>
        <taxon>Bacillati</taxon>
        <taxon>Bacillota</taxon>
        <taxon>Bacilli</taxon>
        <taxon>Bacillales</taxon>
        <taxon>Bacillaceae</taxon>
        <taxon>Halobacillus</taxon>
    </lineage>
</organism>
<evidence type="ECO:0000256" key="1">
    <source>
        <dbReference type="SAM" id="Phobius"/>
    </source>
</evidence>
<feature type="transmembrane region" description="Helical" evidence="1">
    <location>
        <begin position="39"/>
        <end position="60"/>
    </location>
</feature>
<protein>
    <submittedName>
        <fullName evidence="2">Uncharacterized protein</fullName>
    </submittedName>
</protein>
<keyword evidence="1" id="KW-0812">Transmembrane</keyword>
<dbReference type="RefSeq" id="WP_289214227.1">
    <property type="nucleotide sequence ID" value="NZ_JAPVRC010000001.1"/>
</dbReference>